<feature type="compositionally biased region" description="Polar residues" evidence="1">
    <location>
        <begin position="101"/>
        <end position="112"/>
    </location>
</feature>
<reference evidence="2" key="1">
    <citation type="submission" date="2020-11" db="EMBL/GenBank/DDBJ databases">
        <authorList>
            <person name="Tran Van P."/>
        </authorList>
    </citation>
    <scope>NUCLEOTIDE SEQUENCE</scope>
</reference>
<evidence type="ECO:0000313" key="2">
    <source>
        <dbReference type="EMBL" id="CAD7647583.1"/>
    </source>
</evidence>
<evidence type="ECO:0000256" key="1">
    <source>
        <dbReference type="SAM" id="MobiDB-lite"/>
    </source>
</evidence>
<feature type="region of interest" description="Disordered" evidence="1">
    <location>
        <begin position="93"/>
        <end position="117"/>
    </location>
</feature>
<keyword evidence="3" id="KW-1185">Reference proteome</keyword>
<evidence type="ECO:0000313" key="3">
    <source>
        <dbReference type="Proteomes" id="UP000728032"/>
    </source>
</evidence>
<dbReference type="EMBL" id="OC917626">
    <property type="protein sequence ID" value="CAD7647583.1"/>
    <property type="molecule type" value="Genomic_DNA"/>
</dbReference>
<dbReference type="OrthoDB" id="10599236at2759"/>
<protein>
    <submittedName>
        <fullName evidence="2">Uncharacterized protein</fullName>
    </submittedName>
</protein>
<accession>A0A7R9QJ87</accession>
<sequence length="144" mass="16034">MNMSLICGTSSAGSTSSSMASTSSTMNDKVNNLNNNQDQNKLTDNNNNMDKTQTKLNKLFRPWVTCRCVDCNMTIDSDKLADIMKKVLNEKNMAKRKDTGESSGLNSHQQRNGSKKLKILRKHSLEDSMSDCRSEISNGSTIIY</sequence>
<feature type="region of interest" description="Disordered" evidence="1">
    <location>
        <begin position="1"/>
        <end position="27"/>
    </location>
</feature>
<proteinExistence type="predicted"/>
<dbReference type="Proteomes" id="UP000728032">
    <property type="component" value="Unassembled WGS sequence"/>
</dbReference>
<feature type="compositionally biased region" description="Low complexity" evidence="1">
    <location>
        <begin position="8"/>
        <end position="27"/>
    </location>
</feature>
<dbReference type="AlphaFoldDB" id="A0A7R9QJ87"/>
<organism evidence="2">
    <name type="scientific">Oppiella nova</name>
    <dbReference type="NCBI Taxonomy" id="334625"/>
    <lineage>
        <taxon>Eukaryota</taxon>
        <taxon>Metazoa</taxon>
        <taxon>Ecdysozoa</taxon>
        <taxon>Arthropoda</taxon>
        <taxon>Chelicerata</taxon>
        <taxon>Arachnida</taxon>
        <taxon>Acari</taxon>
        <taxon>Acariformes</taxon>
        <taxon>Sarcoptiformes</taxon>
        <taxon>Oribatida</taxon>
        <taxon>Brachypylina</taxon>
        <taxon>Oppioidea</taxon>
        <taxon>Oppiidae</taxon>
        <taxon>Oppiella</taxon>
    </lineage>
</organism>
<gene>
    <name evidence="2" type="ORF">ONB1V03_LOCUS6323</name>
</gene>
<dbReference type="EMBL" id="CAJPVJ010002801">
    <property type="protein sequence ID" value="CAG2166808.1"/>
    <property type="molecule type" value="Genomic_DNA"/>
</dbReference>
<name>A0A7R9QJ87_9ACAR</name>